<evidence type="ECO:0000313" key="7">
    <source>
        <dbReference type="EMBL" id="RIA81092.1"/>
    </source>
</evidence>
<keyword evidence="4 7" id="KW-0418">Kinase</keyword>
<dbReference type="PANTHER" id="PTHR46716">
    <property type="entry name" value="MITOGEN-ACTIVATED PROTEIN KINASE KINASE KINASE 7"/>
    <property type="match status" value="1"/>
</dbReference>
<dbReference type="Gene3D" id="1.10.510.10">
    <property type="entry name" value="Transferase(Phosphotransferase) domain 1"/>
    <property type="match status" value="1"/>
</dbReference>
<keyword evidence="8" id="KW-1185">Reference proteome</keyword>
<keyword evidence="2" id="KW-0808">Transferase</keyword>
<evidence type="ECO:0000313" key="8">
    <source>
        <dbReference type="Proteomes" id="UP000265703"/>
    </source>
</evidence>
<dbReference type="AlphaFoldDB" id="A0A397S6H1"/>
<organism evidence="7 8">
    <name type="scientific">Glomus cerebriforme</name>
    <dbReference type="NCBI Taxonomy" id="658196"/>
    <lineage>
        <taxon>Eukaryota</taxon>
        <taxon>Fungi</taxon>
        <taxon>Fungi incertae sedis</taxon>
        <taxon>Mucoromycota</taxon>
        <taxon>Glomeromycotina</taxon>
        <taxon>Glomeromycetes</taxon>
        <taxon>Glomerales</taxon>
        <taxon>Glomeraceae</taxon>
        <taxon>Glomus</taxon>
    </lineage>
</organism>
<dbReference type="InterPro" id="IPR001245">
    <property type="entry name" value="Ser-Thr/Tyr_kinase_cat_dom"/>
</dbReference>
<dbReference type="GO" id="GO:0006955">
    <property type="term" value="P:immune response"/>
    <property type="evidence" value="ECO:0007669"/>
    <property type="project" value="TreeGrafter"/>
</dbReference>
<dbReference type="SUPFAM" id="SSF56112">
    <property type="entry name" value="Protein kinase-like (PK-like)"/>
    <property type="match status" value="1"/>
</dbReference>
<evidence type="ECO:0000259" key="6">
    <source>
        <dbReference type="PROSITE" id="PS50011"/>
    </source>
</evidence>
<dbReference type="GO" id="GO:0005524">
    <property type="term" value="F:ATP binding"/>
    <property type="evidence" value="ECO:0007669"/>
    <property type="project" value="UniProtKB-KW"/>
</dbReference>
<dbReference type="PROSITE" id="PS50011">
    <property type="entry name" value="PROTEIN_KINASE_DOM"/>
    <property type="match status" value="1"/>
</dbReference>
<protein>
    <submittedName>
        <fullName evidence="7">Kinase-like domain-containing protein</fullName>
    </submittedName>
</protein>
<evidence type="ECO:0000256" key="5">
    <source>
        <dbReference type="ARBA" id="ARBA00022840"/>
    </source>
</evidence>
<name>A0A397S6H1_9GLOM</name>
<dbReference type="GO" id="GO:0007254">
    <property type="term" value="P:JNK cascade"/>
    <property type="evidence" value="ECO:0007669"/>
    <property type="project" value="TreeGrafter"/>
</dbReference>
<feature type="domain" description="Protein kinase" evidence="6">
    <location>
        <begin position="1"/>
        <end position="140"/>
    </location>
</feature>
<reference evidence="7 8" key="1">
    <citation type="submission" date="2018-06" db="EMBL/GenBank/DDBJ databases">
        <title>Comparative genomics reveals the genomic features of Rhizophagus irregularis, R. cerebriforme, R. diaphanum and Gigaspora rosea, and their symbiotic lifestyle signature.</title>
        <authorList>
            <person name="Morin E."/>
            <person name="San Clemente H."/>
            <person name="Chen E.C.H."/>
            <person name="De La Providencia I."/>
            <person name="Hainaut M."/>
            <person name="Kuo A."/>
            <person name="Kohler A."/>
            <person name="Murat C."/>
            <person name="Tang N."/>
            <person name="Roy S."/>
            <person name="Loubradou J."/>
            <person name="Henrissat B."/>
            <person name="Grigoriev I.V."/>
            <person name="Corradi N."/>
            <person name="Roux C."/>
            <person name="Martin F.M."/>
        </authorList>
    </citation>
    <scope>NUCLEOTIDE SEQUENCE [LARGE SCALE GENOMIC DNA]</scope>
    <source>
        <strain evidence="7 8">DAOM 227022</strain>
    </source>
</reference>
<accession>A0A397S6H1</accession>
<dbReference type="InterPro" id="IPR011009">
    <property type="entry name" value="Kinase-like_dom_sf"/>
</dbReference>
<dbReference type="EMBL" id="QKYT01000848">
    <property type="protein sequence ID" value="RIA81092.1"/>
    <property type="molecule type" value="Genomic_DNA"/>
</dbReference>
<keyword evidence="3" id="KW-0547">Nucleotide-binding</keyword>
<dbReference type="Proteomes" id="UP000265703">
    <property type="component" value="Unassembled WGS sequence"/>
</dbReference>
<keyword evidence="1" id="KW-0723">Serine/threonine-protein kinase</keyword>
<dbReference type="InterPro" id="IPR000719">
    <property type="entry name" value="Prot_kinase_dom"/>
</dbReference>
<evidence type="ECO:0000256" key="2">
    <source>
        <dbReference type="ARBA" id="ARBA00022679"/>
    </source>
</evidence>
<dbReference type="OrthoDB" id="4062651at2759"/>
<evidence type="ECO:0000256" key="4">
    <source>
        <dbReference type="ARBA" id="ARBA00022777"/>
    </source>
</evidence>
<gene>
    <name evidence="7" type="ORF">C1645_575477</name>
</gene>
<dbReference type="Pfam" id="PF07714">
    <property type="entry name" value="PK_Tyr_Ser-Thr"/>
    <property type="match status" value="1"/>
</dbReference>
<evidence type="ECO:0000256" key="1">
    <source>
        <dbReference type="ARBA" id="ARBA00022527"/>
    </source>
</evidence>
<comment type="caution">
    <text evidence="7">The sequence shown here is derived from an EMBL/GenBank/DDBJ whole genome shotgun (WGS) entry which is preliminary data.</text>
</comment>
<dbReference type="PANTHER" id="PTHR46716:SF1">
    <property type="entry name" value="MITOGEN-ACTIVATED PROTEIN KINASE KINASE KINASE 7"/>
    <property type="match status" value="1"/>
</dbReference>
<keyword evidence="5" id="KW-0067">ATP-binding</keyword>
<dbReference type="GO" id="GO:0004709">
    <property type="term" value="F:MAP kinase kinase kinase activity"/>
    <property type="evidence" value="ECO:0007669"/>
    <property type="project" value="TreeGrafter"/>
</dbReference>
<proteinExistence type="predicted"/>
<evidence type="ECO:0000256" key="3">
    <source>
        <dbReference type="ARBA" id="ARBA00022741"/>
    </source>
</evidence>
<sequence>MQNDEITQNENKIKEFNQNYEFYNQREKRNCEICKLKCLFKAYYDHPAYMAPEVIIRKQCTAESYIYSIGIITWEILSGQKPFDDHDYNYDFAMNIINGMRPKIVPEIPLEYHNLIKQCWDANPSDRPNIKTIVDTLRTLTENEKYTEFNIKYHLQSQAHYTTINSNFNIKFTYPPEPRNATKEEQEEFHNVVSIYDNPNLHPEDQNELELPEEDIVAKVKTKKKFFKMKKLKSKLNLC</sequence>